<keyword evidence="8" id="KW-0408">Iron</keyword>
<dbReference type="Gene3D" id="1.10.630.10">
    <property type="entry name" value="Cytochrome P450"/>
    <property type="match status" value="1"/>
</dbReference>
<dbReference type="PRINTS" id="PR00463">
    <property type="entry name" value="EP450I"/>
</dbReference>
<evidence type="ECO:0000313" key="13">
    <source>
        <dbReference type="Proteomes" id="UP000834106"/>
    </source>
</evidence>
<evidence type="ECO:0000256" key="7">
    <source>
        <dbReference type="ARBA" id="ARBA00023002"/>
    </source>
</evidence>
<keyword evidence="5" id="KW-0479">Metal-binding</keyword>
<keyword evidence="6" id="KW-1133">Transmembrane helix</keyword>
<protein>
    <recommendedName>
        <fullName evidence="14">Cytochrome P450 76AD1-like protein</fullName>
    </recommendedName>
</protein>
<evidence type="ECO:0000256" key="5">
    <source>
        <dbReference type="ARBA" id="ARBA00022723"/>
    </source>
</evidence>
<feature type="region of interest" description="Disordered" evidence="11">
    <location>
        <begin position="252"/>
        <end position="278"/>
    </location>
</feature>
<evidence type="ECO:0000256" key="9">
    <source>
        <dbReference type="ARBA" id="ARBA00023033"/>
    </source>
</evidence>
<dbReference type="InterPro" id="IPR002401">
    <property type="entry name" value="Cyt_P450_E_grp-I"/>
</dbReference>
<keyword evidence="4" id="KW-0812">Transmembrane</keyword>
<comment type="subcellular location">
    <subcellularLocation>
        <location evidence="1">Membrane</location>
        <topology evidence="1">Single-pass membrane protein</topology>
    </subcellularLocation>
</comment>
<keyword evidence="13" id="KW-1185">Reference proteome</keyword>
<evidence type="ECO:0000256" key="2">
    <source>
        <dbReference type="ARBA" id="ARBA00010617"/>
    </source>
</evidence>
<evidence type="ECO:0008006" key="14">
    <source>
        <dbReference type="Google" id="ProtNLM"/>
    </source>
</evidence>
<dbReference type="GO" id="GO:0005506">
    <property type="term" value="F:iron ion binding"/>
    <property type="evidence" value="ECO:0007669"/>
    <property type="project" value="InterPro"/>
</dbReference>
<dbReference type="PANTHER" id="PTHR47950">
    <property type="entry name" value="CYTOCHROME P450, FAMILY 76, SUBFAMILY C, POLYPEPTIDE 5-RELATED"/>
    <property type="match status" value="1"/>
</dbReference>
<feature type="compositionally biased region" description="Basic and acidic residues" evidence="11">
    <location>
        <begin position="253"/>
        <end position="271"/>
    </location>
</feature>
<keyword evidence="9" id="KW-0503">Monooxygenase</keyword>
<reference evidence="12" key="1">
    <citation type="submission" date="2023-05" db="EMBL/GenBank/DDBJ databases">
        <authorList>
            <person name="Huff M."/>
        </authorList>
    </citation>
    <scope>NUCLEOTIDE SEQUENCE</scope>
</reference>
<keyword evidence="10" id="KW-0472">Membrane</keyword>
<evidence type="ECO:0000313" key="12">
    <source>
        <dbReference type="EMBL" id="CAI9767275.1"/>
    </source>
</evidence>
<dbReference type="EMBL" id="OU503044">
    <property type="protein sequence ID" value="CAI9767275.1"/>
    <property type="molecule type" value="Genomic_DNA"/>
</dbReference>
<dbReference type="GO" id="GO:0016020">
    <property type="term" value="C:membrane"/>
    <property type="evidence" value="ECO:0007669"/>
    <property type="project" value="UniProtKB-SubCell"/>
</dbReference>
<dbReference type="Proteomes" id="UP000834106">
    <property type="component" value="Chromosome 9"/>
</dbReference>
<comment type="similarity">
    <text evidence="2">Belongs to the cytochrome P450 family.</text>
</comment>
<gene>
    <name evidence="12" type="ORF">FPE_LOCUS14705</name>
</gene>
<dbReference type="InterPro" id="IPR036396">
    <property type="entry name" value="Cyt_P450_sf"/>
</dbReference>
<evidence type="ECO:0000256" key="4">
    <source>
        <dbReference type="ARBA" id="ARBA00022692"/>
    </source>
</evidence>
<evidence type="ECO:0000256" key="8">
    <source>
        <dbReference type="ARBA" id="ARBA00023004"/>
    </source>
</evidence>
<name>A0AAD2DXT3_9LAMI</name>
<evidence type="ECO:0000256" key="10">
    <source>
        <dbReference type="ARBA" id="ARBA00023136"/>
    </source>
</evidence>
<dbReference type="AlphaFoldDB" id="A0AAD2DXT3"/>
<evidence type="ECO:0000256" key="3">
    <source>
        <dbReference type="ARBA" id="ARBA00022617"/>
    </source>
</evidence>
<evidence type="ECO:0000256" key="1">
    <source>
        <dbReference type="ARBA" id="ARBA00004167"/>
    </source>
</evidence>
<dbReference type="PANTHER" id="PTHR47950:SF4">
    <property type="entry name" value="GERANIOL 8-HYDROXYLASE-LIKE"/>
    <property type="match status" value="1"/>
</dbReference>
<evidence type="ECO:0000256" key="11">
    <source>
        <dbReference type="SAM" id="MobiDB-lite"/>
    </source>
</evidence>
<sequence>MGQKIQQVTSWALPFSDNRNEQVVDIGDAAFITSLNLMSSTLFSTDFAQFNSKSSQETKEVVRGLMTVGAVPNLADFFPVLKFIDPQGLLRETKSYISKVFVIFDDLINQRLKSRGESLDHPVKNDFLEAILNHNQTNQSELTFDVLKHLLLDLFVAGTDTTSSTVEWAMTELLRNPEKIRQCLSRLAQSNCEASCSVSLGTHYSSLNDMAPLQQCNEQEVDIGDAGFITSLNLMSATLFWTDFAQFNSKSSQETKEVYADRPHLKRKSDLEFQQPEE</sequence>
<proteinExistence type="inferred from homology"/>
<keyword evidence="7" id="KW-0560">Oxidoreductase</keyword>
<organism evidence="12 13">
    <name type="scientific">Fraxinus pennsylvanica</name>
    <dbReference type="NCBI Taxonomy" id="56036"/>
    <lineage>
        <taxon>Eukaryota</taxon>
        <taxon>Viridiplantae</taxon>
        <taxon>Streptophyta</taxon>
        <taxon>Embryophyta</taxon>
        <taxon>Tracheophyta</taxon>
        <taxon>Spermatophyta</taxon>
        <taxon>Magnoliopsida</taxon>
        <taxon>eudicotyledons</taxon>
        <taxon>Gunneridae</taxon>
        <taxon>Pentapetalae</taxon>
        <taxon>asterids</taxon>
        <taxon>lamiids</taxon>
        <taxon>Lamiales</taxon>
        <taxon>Oleaceae</taxon>
        <taxon>Oleeae</taxon>
        <taxon>Fraxinus</taxon>
    </lineage>
</organism>
<dbReference type="GO" id="GO:0016705">
    <property type="term" value="F:oxidoreductase activity, acting on paired donors, with incorporation or reduction of molecular oxygen"/>
    <property type="evidence" value="ECO:0007669"/>
    <property type="project" value="InterPro"/>
</dbReference>
<dbReference type="GO" id="GO:0004497">
    <property type="term" value="F:monooxygenase activity"/>
    <property type="evidence" value="ECO:0007669"/>
    <property type="project" value="UniProtKB-KW"/>
</dbReference>
<accession>A0AAD2DXT3</accession>
<dbReference type="GO" id="GO:0020037">
    <property type="term" value="F:heme binding"/>
    <property type="evidence" value="ECO:0007669"/>
    <property type="project" value="InterPro"/>
</dbReference>
<evidence type="ECO:0000256" key="6">
    <source>
        <dbReference type="ARBA" id="ARBA00022989"/>
    </source>
</evidence>
<dbReference type="Pfam" id="PF00067">
    <property type="entry name" value="p450"/>
    <property type="match status" value="1"/>
</dbReference>
<keyword evidence="3" id="KW-0349">Heme</keyword>
<dbReference type="SUPFAM" id="SSF48264">
    <property type="entry name" value="Cytochrome P450"/>
    <property type="match status" value="1"/>
</dbReference>
<dbReference type="InterPro" id="IPR001128">
    <property type="entry name" value="Cyt_P450"/>
</dbReference>